<reference evidence="8" key="1">
    <citation type="submission" date="2020-05" db="EMBL/GenBank/DDBJ databases">
        <authorList>
            <person name="Chiriac C."/>
            <person name="Salcher M."/>
            <person name="Ghai R."/>
            <person name="Kavagutti S V."/>
        </authorList>
    </citation>
    <scope>NUCLEOTIDE SEQUENCE</scope>
</reference>
<evidence type="ECO:0000256" key="1">
    <source>
        <dbReference type="ARBA" id="ARBA00004651"/>
    </source>
</evidence>
<keyword evidence="2" id="KW-1003">Cell membrane</keyword>
<evidence type="ECO:0000256" key="6">
    <source>
        <dbReference type="SAM" id="Phobius"/>
    </source>
</evidence>
<evidence type="ECO:0000256" key="3">
    <source>
        <dbReference type="ARBA" id="ARBA00022692"/>
    </source>
</evidence>
<dbReference type="EMBL" id="CAFBQE010000012">
    <property type="protein sequence ID" value="CAB5045938.1"/>
    <property type="molecule type" value="Genomic_DNA"/>
</dbReference>
<dbReference type="EMBL" id="CAEZWP010000027">
    <property type="protein sequence ID" value="CAB4659332.1"/>
    <property type="molecule type" value="Genomic_DNA"/>
</dbReference>
<keyword evidence="4 6" id="KW-1133">Transmembrane helix</keyword>
<accession>A0A6J6LCE5</accession>
<feature type="domain" description="RDD" evidence="7">
    <location>
        <begin position="9"/>
        <end position="97"/>
    </location>
</feature>
<sequence length="124" mass="13337">MNSSGKTVTLGRRLLAITLDWLACYAIVAALSGGIGQMTPDRSPIILALFFAELLILTALTGASLGQKIFGLRVVRFNDGGAISLLQALIRTIFLVLVVTAVTYDKDGRGIHERLSKTVLVRTH</sequence>
<evidence type="ECO:0000256" key="2">
    <source>
        <dbReference type="ARBA" id="ARBA00022475"/>
    </source>
</evidence>
<evidence type="ECO:0000313" key="9">
    <source>
        <dbReference type="EMBL" id="CAB5045938.1"/>
    </source>
</evidence>
<name>A0A6J6LCE5_9ZZZZ</name>
<keyword evidence="5 6" id="KW-0472">Membrane</keyword>
<proteinExistence type="predicted"/>
<comment type="subcellular location">
    <subcellularLocation>
        <location evidence="1">Cell membrane</location>
        <topology evidence="1">Multi-pass membrane protein</topology>
    </subcellularLocation>
</comment>
<dbReference type="PANTHER" id="PTHR36115">
    <property type="entry name" value="PROLINE-RICH ANTIGEN HOMOLOG-RELATED"/>
    <property type="match status" value="1"/>
</dbReference>
<dbReference type="AlphaFoldDB" id="A0A6J6LCE5"/>
<evidence type="ECO:0000313" key="8">
    <source>
        <dbReference type="EMBL" id="CAB4659332.1"/>
    </source>
</evidence>
<dbReference type="Pfam" id="PF06271">
    <property type="entry name" value="RDD"/>
    <property type="match status" value="1"/>
</dbReference>
<organism evidence="8">
    <name type="scientific">freshwater metagenome</name>
    <dbReference type="NCBI Taxonomy" id="449393"/>
    <lineage>
        <taxon>unclassified sequences</taxon>
        <taxon>metagenomes</taxon>
        <taxon>ecological metagenomes</taxon>
    </lineage>
</organism>
<feature type="transmembrane region" description="Helical" evidence="6">
    <location>
        <begin position="14"/>
        <end position="33"/>
    </location>
</feature>
<evidence type="ECO:0000256" key="4">
    <source>
        <dbReference type="ARBA" id="ARBA00022989"/>
    </source>
</evidence>
<evidence type="ECO:0000259" key="7">
    <source>
        <dbReference type="Pfam" id="PF06271"/>
    </source>
</evidence>
<keyword evidence="3 6" id="KW-0812">Transmembrane</keyword>
<feature type="transmembrane region" description="Helical" evidence="6">
    <location>
        <begin position="45"/>
        <end position="65"/>
    </location>
</feature>
<dbReference type="PANTHER" id="PTHR36115:SF6">
    <property type="entry name" value="PROLINE-RICH ANTIGEN HOMOLOG"/>
    <property type="match status" value="1"/>
</dbReference>
<dbReference type="InterPro" id="IPR010432">
    <property type="entry name" value="RDD"/>
</dbReference>
<feature type="transmembrane region" description="Helical" evidence="6">
    <location>
        <begin position="85"/>
        <end position="104"/>
    </location>
</feature>
<gene>
    <name evidence="8" type="ORF">UFOPK2265_00692</name>
    <name evidence="9" type="ORF">UFOPK4284_00329</name>
</gene>
<dbReference type="GO" id="GO:0005886">
    <property type="term" value="C:plasma membrane"/>
    <property type="evidence" value="ECO:0007669"/>
    <property type="project" value="UniProtKB-SubCell"/>
</dbReference>
<evidence type="ECO:0000256" key="5">
    <source>
        <dbReference type="ARBA" id="ARBA00023136"/>
    </source>
</evidence>
<protein>
    <submittedName>
        <fullName evidence="8">Unannotated protein</fullName>
    </submittedName>
</protein>
<dbReference type="InterPro" id="IPR051791">
    <property type="entry name" value="Pra-immunoreactive"/>
</dbReference>